<comment type="caution">
    <text evidence="2">The sequence shown here is derived from an EMBL/GenBank/DDBJ whole genome shotgun (WGS) entry which is preliminary data.</text>
</comment>
<dbReference type="OrthoDB" id="2988700at2"/>
<organism evidence="2 3">
    <name type="scientific">Paludifilum halophilum</name>
    <dbReference type="NCBI Taxonomy" id="1642702"/>
    <lineage>
        <taxon>Bacteria</taxon>
        <taxon>Bacillati</taxon>
        <taxon>Bacillota</taxon>
        <taxon>Bacilli</taxon>
        <taxon>Bacillales</taxon>
        <taxon>Thermoactinomycetaceae</taxon>
        <taxon>Paludifilum</taxon>
    </lineage>
</organism>
<dbReference type="AlphaFoldDB" id="A0A235B7X4"/>
<evidence type="ECO:0000313" key="3">
    <source>
        <dbReference type="Proteomes" id="UP000215459"/>
    </source>
</evidence>
<dbReference type="Proteomes" id="UP000215459">
    <property type="component" value="Unassembled WGS sequence"/>
</dbReference>
<feature type="transmembrane region" description="Helical" evidence="1">
    <location>
        <begin position="253"/>
        <end position="283"/>
    </location>
</feature>
<feature type="transmembrane region" description="Helical" evidence="1">
    <location>
        <begin position="15"/>
        <end position="37"/>
    </location>
</feature>
<feature type="transmembrane region" description="Helical" evidence="1">
    <location>
        <begin position="130"/>
        <end position="159"/>
    </location>
</feature>
<gene>
    <name evidence="2" type="ORF">CHM34_05655</name>
</gene>
<feature type="transmembrane region" description="Helical" evidence="1">
    <location>
        <begin position="165"/>
        <end position="193"/>
    </location>
</feature>
<evidence type="ECO:0000313" key="2">
    <source>
        <dbReference type="EMBL" id="OYD08332.1"/>
    </source>
</evidence>
<keyword evidence="1" id="KW-1133">Transmembrane helix</keyword>
<protein>
    <recommendedName>
        <fullName evidence="4">Glycerophosphoryl diester phosphodiesterase membrane domain-containing protein</fullName>
    </recommendedName>
</protein>
<dbReference type="EMBL" id="NOWF01000003">
    <property type="protein sequence ID" value="OYD08332.1"/>
    <property type="molecule type" value="Genomic_DNA"/>
</dbReference>
<feature type="transmembrane region" description="Helical" evidence="1">
    <location>
        <begin position="214"/>
        <end position="241"/>
    </location>
</feature>
<name>A0A235B7X4_9BACL</name>
<evidence type="ECO:0008006" key="4">
    <source>
        <dbReference type="Google" id="ProtNLM"/>
    </source>
</evidence>
<feature type="transmembrane region" description="Helical" evidence="1">
    <location>
        <begin position="83"/>
        <end position="109"/>
    </location>
</feature>
<dbReference type="RefSeq" id="WP_094263637.1">
    <property type="nucleotide sequence ID" value="NZ_NOWF01000003.1"/>
</dbReference>
<proteinExistence type="predicted"/>
<accession>A0A235B7X4</accession>
<keyword evidence="1" id="KW-0812">Transmembrane</keyword>
<evidence type="ECO:0000256" key="1">
    <source>
        <dbReference type="SAM" id="Phobius"/>
    </source>
</evidence>
<keyword evidence="1" id="KW-0472">Membrane</keyword>
<reference evidence="2 3" key="1">
    <citation type="submission" date="2017-07" db="EMBL/GenBank/DDBJ databases">
        <title>The genome sequence of Paludifilum halophilum highlights mechanisms for microbial adaptation to high salt environemnts.</title>
        <authorList>
            <person name="Belbahri L."/>
        </authorList>
    </citation>
    <scope>NUCLEOTIDE SEQUENCE [LARGE SCALE GENOMIC DNA]</scope>
    <source>
        <strain evidence="2 3">DSM 102817</strain>
    </source>
</reference>
<sequence length="319" mass="34655">MGESIQLLNRHGMKLWLGSLIGGLVVLIFLLIPHLFIGMVLRSEISALRGIIKDLASSPDRFQQLGTEAGRLLNLFHTGGTVVITYFALVLLITLLVHVFYTAGFVGSLRNAALEGSVSPGHFFSYGIRYMLRLLLLFLLQGVTVLVLAVPAAISILLVQGQPTWVMIAFSAVGGALLLLNSIAFSHSLIVMFAEEMGAFRSYAYGFKVIFVRLVPALVSILGSALFGVLGMAGVILLSLFPWLLLQIFDDGAVALLVGATFGAILFWLLVVFPPMLSFGLLFTRYFTHIQNRLFPEDDQEPVLVTPTIDDGEAGNRSG</sequence>
<keyword evidence="3" id="KW-1185">Reference proteome</keyword>